<dbReference type="VEuPathDB" id="FungiDB:Bcin03g00400"/>
<dbReference type="Pfam" id="PF13508">
    <property type="entry name" value="Acetyltransf_7"/>
    <property type="match status" value="1"/>
</dbReference>
<dbReference type="EMBL" id="CP009807">
    <property type="protein sequence ID" value="ATZ47730.1"/>
    <property type="molecule type" value="Genomic_DNA"/>
</dbReference>
<reference evidence="2 3" key="2">
    <citation type="journal article" date="2012" name="Eukaryot. Cell">
        <title>Genome update of Botrytis cinerea strains B05.10 and T4.</title>
        <authorList>
            <person name="Staats M."/>
            <person name="van Kan J.A."/>
        </authorList>
    </citation>
    <scope>NUCLEOTIDE SEQUENCE [LARGE SCALE GENOMIC DNA]</scope>
    <source>
        <strain evidence="2 3">B05.10</strain>
    </source>
</reference>
<dbReference type="PROSITE" id="PS51186">
    <property type="entry name" value="GNAT"/>
    <property type="match status" value="1"/>
</dbReference>
<dbReference type="GO" id="GO:0016747">
    <property type="term" value="F:acyltransferase activity, transferring groups other than amino-acyl groups"/>
    <property type="evidence" value="ECO:0007669"/>
    <property type="project" value="InterPro"/>
</dbReference>
<dbReference type="RefSeq" id="XP_024547448.1">
    <property type="nucleotide sequence ID" value="XM_024691677.1"/>
</dbReference>
<organism evidence="2 3">
    <name type="scientific">Botryotinia fuckeliana (strain B05.10)</name>
    <name type="common">Noble rot fungus</name>
    <name type="synonym">Botrytis cinerea</name>
    <dbReference type="NCBI Taxonomy" id="332648"/>
    <lineage>
        <taxon>Eukaryota</taxon>
        <taxon>Fungi</taxon>
        <taxon>Dikarya</taxon>
        <taxon>Ascomycota</taxon>
        <taxon>Pezizomycotina</taxon>
        <taxon>Leotiomycetes</taxon>
        <taxon>Helotiales</taxon>
        <taxon>Sclerotiniaceae</taxon>
        <taxon>Botrytis</taxon>
    </lineage>
</organism>
<evidence type="ECO:0000313" key="2">
    <source>
        <dbReference type="EMBL" id="ATZ47730.1"/>
    </source>
</evidence>
<evidence type="ECO:0000259" key="1">
    <source>
        <dbReference type="PROSITE" id="PS51186"/>
    </source>
</evidence>
<dbReference type="Gene3D" id="3.40.630.30">
    <property type="match status" value="1"/>
</dbReference>
<name>A0A384JB63_BOTFB</name>
<feature type="domain" description="N-acetyltransferase" evidence="1">
    <location>
        <begin position="94"/>
        <end position="241"/>
    </location>
</feature>
<dbReference type="AlphaFoldDB" id="A0A384JB63"/>
<dbReference type="SUPFAM" id="SSF55729">
    <property type="entry name" value="Acyl-CoA N-acyltransferases (Nat)"/>
    <property type="match status" value="1"/>
</dbReference>
<dbReference type="PANTHER" id="PTHR42791:SF2">
    <property type="entry name" value="N-ACETYLTRANSFERASE DOMAIN-CONTAINING PROTEIN"/>
    <property type="match status" value="1"/>
</dbReference>
<dbReference type="Proteomes" id="UP000001798">
    <property type="component" value="Chromosome 3"/>
</dbReference>
<evidence type="ECO:0000313" key="3">
    <source>
        <dbReference type="Proteomes" id="UP000001798"/>
    </source>
</evidence>
<dbReference type="PANTHER" id="PTHR42791">
    <property type="entry name" value="GNAT FAMILY ACETYLTRANSFERASE"/>
    <property type="match status" value="1"/>
</dbReference>
<dbReference type="OrthoDB" id="410198at2759"/>
<dbReference type="KEGG" id="bfu:BCIN_03g00400"/>
<keyword evidence="3" id="KW-1185">Reference proteome</keyword>
<dbReference type="CDD" id="cd04301">
    <property type="entry name" value="NAT_SF"/>
    <property type="match status" value="1"/>
</dbReference>
<protein>
    <recommendedName>
        <fullName evidence="1">N-acetyltransferase domain-containing protein</fullName>
    </recommendedName>
</protein>
<dbReference type="GeneID" id="36393993"/>
<dbReference type="InterPro" id="IPR052523">
    <property type="entry name" value="Trichothecene_AcTrans"/>
</dbReference>
<reference evidence="2 3" key="3">
    <citation type="journal article" date="2017" name="Mol. Plant Pathol.">
        <title>A gapless genome sequence of the fungus Botrytis cinerea.</title>
        <authorList>
            <person name="Van Kan J.A."/>
            <person name="Stassen J.H."/>
            <person name="Mosbach A."/>
            <person name="Van Der Lee T.A."/>
            <person name="Faino L."/>
            <person name="Farmer A.D."/>
            <person name="Papasotiriou D.G."/>
            <person name="Zhou S."/>
            <person name="Seidl M.F."/>
            <person name="Cottam E."/>
            <person name="Edel D."/>
            <person name="Hahn M."/>
            <person name="Schwartz D.C."/>
            <person name="Dietrich R.A."/>
            <person name="Widdison S."/>
            <person name="Scalliet G."/>
        </authorList>
    </citation>
    <scope>NUCLEOTIDE SEQUENCE [LARGE SCALE GENOMIC DNA]</scope>
    <source>
        <strain evidence="2 3">B05.10</strain>
    </source>
</reference>
<accession>A0A384JB63</accession>
<sequence length="249" mass="28576">MSSPPFILRPATLFDIPQMTHIVIAAYASSPVSDFLNPLAKRYPRDLQISTGQAVTRSYLNPRTLTLVVCSPESPDVLVAYGMYNRKGLDSGAAKFVHERSRVERLGRWLLNSFLAVLFTFYNYLRPDRATSKPNNAVFSHSIKMDQERYWSPETFPRRQNRWHVNTIVVLPEYQGKGIGRLLMEYILERAKKEEVPSGLTASIEGERLYRNLGFKWLGDFYTRIGREHGDGGGHMIWWPEGVDKDGDY</sequence>
<dbReference type="InterPro" id="IPR016181">
    <property type="entry name" value="Acyl_CoA_acyltransferase"/>
</dbReference>
<gene>
    <name evidence="2" type="ORF">BCIN_03g00400</name>
</gene>
<proteinExistence type="predicted"/>
<reference evidence="2 3" key="1">
    <citation type="journal article" date="2011" name="PLoS Genet.">
        <title>Genomic analysis of the necrotrophic fungal pathogens Sclerotinia sclerotiorum and Botrytis cinerea.</title>
        <authorList>
            <person name="Amselem J."/>
            <person name="Cuomo C.A."/>
            <person name="van Kan J.A."/>
            <person name="Viaud M."/>
            <person name="Benito E.P."/>
            <person name="Couloux A."/>
            <person name="Coutinho P.M."/>
            <person name="de Vries R.P."/>
            <person name="Dyer P.S."/>
            <person name="Fillinger S."/>
            <person name="Fournier E."/>
            <person name="Gout L."/>
            <person name="Hahn M."/>
            <person name="Kohn L."/>
            <person name="Lapalu N."/>
            <person name="Plummer K.M."/>
            <person name="Pradier J.M."/>
            <person name="Quevillon E."/>
            <person name="Sharon A."/>
            <person name="Simon A."/>
            <person name="ten Have A."/>
            <person name="Tudzynski B."/>
            <person name="Tudzynski P."/>
            <person name="Wincker P."/>
            <person name="Andrew M."/>
            <person name="Anthouard V."/>
            <person name="Beever R.E."/>
            <person name="Beffa R."/>
            <person name="Benoit I."/>
            <person name="Bouzid O."/>
            <person name="Brault B."/>
            <person name="Chen Z."/>
            <person name="Choquer M."/>
            <person name="Collemare J."/>
            <person name="Cotton P."/>
            <person name="Danchin E.G."/>
            <person name="Da Silva C."/>
            <person name="Gautier A."/>
            <person name="Giraud C."/>
            <person name="Giraud T."/>
            <person name="Gonzalez C."/>
            <person name="Grossetete S."/>
            <person name="Guldener U."/>
            <person name="Henrissat B."/>
            <person name="Howlett B.J."/>
            <person name="Kodira C."/>
            <person name="Kretschmer M."/>
            <person name="Lappartient A."/>
            <person name="Leroch M."/>
            <person name="Levis C."/>
            <person name="Mauceli E."/>
            <person name="Neuveglise C."/>
            <person name="Oeser B."/>
            <person name="Pearson M."/>
            <person name="Poulain J."/>
            <person name="Poussereau N."/>
            <person name="Quesneville H."/>
            <person name="Rascle C."/>
            <person name="Schumacher J."/>
            <person name="Segurens B."/>
            <person name="Sexton A."/>
            <person name="Silva E."/>
            <person name="Sirven C."/>
            <person name="Soanes D.M."/>
            <person name="Talbot N.J."/>
            <person name="Templeton M."/>
            <person name="Yandava C."/>
            <person name="Yarden O."/>
            <person name="Zeng Q."/>
            <person name="Rollins J.A."/>
            <person name="Lebrun M.H."/>
            <person name="Dickman M."/>
        </authorList>
    </citation>
    <scope>NUCLEOTIDE SEQUENCE [LARGE SCALE GENOMIC DNA]</scope>
    <source>
        <strain evidence="2 3">B05.10</strain>
    </source>
</reference>
<dbReference type="InterPro" id="IPR000182">
    <property type="entry name" value="GNAT_dom"/>
</dbReference>